<dbReference type="RefSeq" id="WP_184819830.1">
    <property type="nucleotide sequence ID" value="NZ_JACHMM010000001.1"/>
</dbReference>
<protein>
    <submittedName>
        <fullName evidence="4">CBS domain-containing protein</fullName>
    </submittedName>
</protein>
<dbReference type="InterPro" id="IPR046342">
    <property type="entry name" value="CBS_dom_sf"/>
</dbReference>
<dbReference type="EMBL" id="JACHMM010000001">
    <property type="protein sequence ID" value="MBB5786400.1"/>
    <property type="molecule type" value="Genomic_DNA"/>
</dbReference>
<dbReference type="PANTHER" id="PTHR43080:SF2">
    <property type="entry name" value="CBS DOMAIN-CONTAINING PROTEIN"/>
    <property type="match status" value="1"/>
</dbReference>
<dbReference type="Pfam" id="PF00571">
    <property type="entry name" value="CBS"/>
    <property type="match status" value="2"/>
</dbReference>
<feature type="domain" description="CBS" evidence="3">
    <location>
        <begin position="71"/>
        <end position="131"/>
    </location>
</feature>
<name>A0A7W9LJR6_9ACTN</name>
<keyword evidence="5" id="KW-1185">Reference proteome</keyword>
<dbReference type="CDD" id="cd09836">
    <property type="entry name" value="CBS_pair_arch"/>
    <property type="match status" value="1"/>
</dbReference>
<evidence type="ECO:0000313" key="5">
    <source>
        <dbReference type="Proteomes" id="UP000542813"/>
    </source>
</evidence>
<dbReference type="SMART" id="SM00116">
    <property type="entry name" value="CBS"/>
    <property type="match status" value="2"/>
</dbReference>
<reference evidence="4 5" key="1">
    <citation type="submission" date="2020-08" db="EMBL/GenBank/DDBJ databases">
        <title>Sequencing the genomes of 1000 actinobacteria strains.</title>
        <authorList>
            <person name="Klenk H.-P."/>
        </authorList>
    </citation>
    <scope>NUCLEOTIDE SEQUENCE [LARGE SCALE GENOMIC DNA]</scope>
    <source>
        <strain evidence="4 5">DSM 102122</strain>
    </source>
</reference>
<dbReference type="AlphaFoldDB" id="A0A7W9LJR6"/>
<dbReference type="InterPro" id="IPR051257">
    <property type="entry name" value="Diverse_CBS-Domain"/>
</dbReference>
<sequence length="152" mass="16713">MRVAEIMTSATITDSTTGTLRSAAELMWKQQTGSLVIVDGDTIAGIITERDVLRAVGRGADPDQEPIADVMTRDVITAEPDTHVRDAARLMAQHWIRHLPIVDDGRLAGILSQRDVIGVFAALWYENGVPEIDVDNLVRERRLARIEAGDLD</sequence>
<comment type="caution">
    <text evidence="4">The sequence shown here is derived from an EMBL/GenBank/DDBJ whole genome shotgun (WGS) entry which is preliminary data.</text>
</comment>
<organism evidence="4 5">
    <name type="scientific">Jiangella mangrovi</name>
    <dbReference type="NCBI Taxonomy" id="1524084"/>
    <lineage>
        <taxon>Bacteria</taxon>
        <taxon>Bacillati</taxon>
        <taxon>Actinomycetota</taxon>
        <taxon>Actinomycetes</taxon>
        <taxon>Jiangellales</taxon>
        <taxon>Jiangellaceae</taxon>
        <taxon>Jiangella</taxon>
    </lineage>
</organism>
<dbReference type="InterPro" id="IPR000644">
    <property type="entry name" value="CBS_dom"/>
</dbReference>
<gene>
    <name evidence="4" type="ORF">HD601_000975</name>
</gene>
<evidence type="ECO:0000256" key="1">
    <source>
        <dbReference type="ARBA" id="ARBA00023122"/>
    </source>
</evidence>
<proteinExistence type="predicted"/>
<dbReference type="PANTHER" id="PTHR43080">
    <property type="entry name" value="CBS DOMAIN-CONTAINING PROTEIN CBSX3, MITOCHONDRIAL"/>
    <property type="match status" value="1"/>
</dbReference>
<dbReference type="Gene3D" id="3.10.580.10">
    <property type="entry name" value="CBS-domain"/>
    <property type="match status" value="1"/>
</dbReference>
<dbReference type="Proteomes" id="UP000542813">
    <property type="component" value="Unassembled WGS sequence"/>
</dbReference>
<dbReference type="SUPFAM" id="SSF54631">
    <property type="entry name" value="CBS-domain pair"/>
    <property type="match status" value="1"/>
</dbReference>
<evidence type="ECO:0000313" key="4">
    <source>
        <dbReference type="EMBL" id="MBB5786400.1"/>
    </source>
</evidence>
<feature type="domain" description="CBS" evidence="3">
    <location>
        <begin position="7"/>
        <end position="62"/>
    </location>
</feature>
<dbReference type="PROSITE" id="PS51371">
    <property type="entry name" value="CBS"/>
    <property type="match status" value="2"/>
</dbReference>
<keyword evidence="1 2" id="KW-0129">CBS domain</keyword>
<evidence type="ECO:0000256" key="2">
    <source>
        <dbReference type="PROSITE-ProRule" id="PRU00703"/>
    </source>
</evidence>
<evidence type="ECO:0000259" key="3">
    <source>
        <dbReference type="PROSITE" id="PS51371"/>
    </source>
</evidence>
<accession>A0A7W9LJR6</accession>